<evidence type="ECO:0000256" key="8">
    <source>
        <dbReference type="SAM" id="SignalP"/>
    </source>
</evidence>
<keyword evidence="4 7" id="KW-0720">Serine protease</keyword>
<dbReference type="SUPFAM" id="SSF52743">
    <property type="entry name" value="Subtilisin-like"/>
    <property type="match status" value="1"/>
</dbReference>
<feature type="domain" description="Peptidase S53" evidence="9">
    <location>
        <begin position="201"/>
        <end position="701"/>
    </location>
</feature>
<feature type="active site" description="Charge relay system" evidence="7">
    <location>
        <position position="276"/>
    </location>
</feature>
<dbReference type="FunFam" id="3.40.50.200:FF:000054">
    <property type="entry name" value="Uncharacterized protein"/>
    <property type="match status" value="1"/>
</dbReference>
<dbReference type="InterPro" id="IPR050819">
    <property type="entry name" value="Tripeptidyl-peptidase_I"/>
</dbReference>
<proteinExistence type="predicted"/>
<accession>A0AAN7YYT2</accession>
<evidence type="ECO:0000256" key="6">
    <source>
        <dbReference type="ARBA" id="ARBA00023145"/>
    </source>
</evidence>
<dbReference type="GO" id="GO:0046872">
    <property type="term" value="F:metal ion binding"/>
    <property type="evidence" value="ECO:0007669"/>
    <property type="project" value="UniProtKB-UniRule"/>
</dbReference>
<feature type="binding site" evidence="7">
    <location>
        <position position="679"/>
    </location>
    <ligand>
        <name>Ca(2+)</name>
        <dbReference type="ChEBI" id="CHEBI:29108"/>
    </ligand>
</feature>
<keyword evidence="8" id="KW-0732">Signal</keyword>
<protein>
    <recommendedName>
        <fullName evidence="9">Peptidase S53 domain-containing protein</fullName>
    </recommendedName>
</protein>
<evidence type="ECO:0000256" key="4">
    <source>
        <dbReference type="ARBA" id="ARBA00022825"/>
    </source>
</evidence>
<feature type="binding site" evidence="7">
    <location>
        <position position="681"/>
    </location>
    <ligand>
        <name>Ca(2+)</name>
        <dbReference type="ChEBI" id="CHEBI:29108"/>
    </ligand>
</feature>
<dbReference type="CDD" id="cd11377">
    <property type="entry name" value="Pro-peptidase_S53"/>
    <property type="match status" value="1"/>
</dbReference>
<dbReference type="SMART" id="SM00944">
    <property type="entry name" value="Pro-kuma_activ"/>
    <property type="match status" value="1"/>
</dbReference>
<dbReference type="Pfam" id="PF09286">
    <property type="entry name" value="Pro-kuma_activ"/>
    <property type="match status" value="1"/>
</dbReference>
<keyword evidence="11" id="KW-1185">Reference proteome</keyword>
<dbReference type="InterPro" id="IPR036852">
    <property type="entry name" value="Peptidase_S8/S53_dom_sf"/>
</dbReference>
<evidence type="ECO:0000256" key="1">
    <source>
        <dbReference type="ARBA" id="ARBA00022670"/>
    </source>
</evidence>
<dbReference type="PANTHER" id="PTHR14218:SF15">
    <property type="entry name" value="TRIPEPTIDYL-PEPTIDASE 1"/>
    <property type="match status" value="1"/>
</dbReference>
<keyword evidence="5 7" id="KW-0106">Calcium</keyword>
<comment type="cofactor">
    <cofactor evidence="7">
        <name>Ca(2+)</name>
        <dbReference type="ChEBI" id="CHEBI:29108"/>
    </cofactor>
    <text evidence="7">Binds 1 Ca(2+) ion per subunit.</text>
</comment>
<organism evidence="10 11">
    <name type="scientific">Dictyostelium firmibasis</name>
    <dbReference type="NCBI Taxonomy" id="79012"/>
    <lineage>
        <taxon>Eukaryota</taxon>
        <taxon>Amoebozoa</taxon>
        <taxon>Evosea</taxon>
        <taxon>Eumycetozoa</taxon>
        <taxon>Dictyostelia</taxon>
        <taxon>Dictyosteliales</taxon>
        <taxon>Dictyosteliaceae</taxon>
        <taxon>Dictyostelium</taxon>
    </lineage>
</organism>
<feature type="active site" description="Charge relay system" evidence="7">
    <location>
        <position position="272"/>
    </location>
</feature>
<dbReference type="GO" id="GO:0008240">
    <property type="term" value="F:tripeptidyl-peptidase activity"/>
    <property type="evidence" value="ECO:0007669"/>
    <property type="project" value="TreeGrafter"/>
</dbReference>
<dbReference type="GO" id="GO:0004252">
    <property type="term" value="F:serine-type endopeptidase activity"/>
    <property type="evidence" value="ECO:0007669"/>
    <property type="project" value="UniProtKB-UniRule"/>
</dbReference>
<dbReference type="Gene3D" id="3.40.50.200">
    <property type="entry name" value="Peptidase S8/S53 domain"/>
    <property type="match status" value="2"/>
</dbReference>
<keyword evidence="1 7" id="KW-0645">Protease</keyword>
<dbReference type="PROSITE" id="PS51695">
    <property type="entry name" value="SEDOLISIN"/>
    <property type="match status" value="1"/>
</dbReference>
<keyword evidence="2 7" id="KW-0479">Metal-binding</keyword>
<feature type="chain" id="PRO_5042917124" description="Peptidase S53 domain-containing protein" evidence="8">
    <location>
        <begin position="21"/>
        <end position="702"/>
    </location>
</feature>
<name>A0AAN7YYT2_9MYCE</name>
<dbReference type="PANTHER" id="PTHR14218">
    <property type="entry name" value="PROTEASE S8 TRIPEPTIDYL PEPTIDASE I CLN2"/>
    <property type="match status" value="1"/>
</dbReference>
<dbReference type="GO" id="GO:0006508">
    <property type="term" value="P:proteolysis"/>
    <property type="evidence" value="ECO:0007669"/>
    <property type="project" value="UniProtKB-KW"/>
</dbReference>
<evidence type="ECO:0000256" key="2">
    <source>
        <dbReference type="ARBA" id="ARBA00022723"/>
    </source>
</evidence>
<evidence type="ECO:0000256" key="5">
    <source>
        <dbReference type="ARBA" id="ARBA00022837"/>
    </source>
</evidence>
<feature type="binding site" evidence="7">
    <location>
        <position position="656"/>
    </location>
    <ligand>
        <name>Ca(2+)</name>
        <dbReference type="ChEBI" id="CHEBI:29108"/>
    </ligand>
</feature>
<evidence type="ECO:0000313" key="11">
    <source>
        <dbReference type="Proteomes" id="UP001344447"/>
    </source>
</evidence>
<evidence type="ECO:0000259" key="9">
    <source>
        <dbReference type="PROSITE" id="PS51695"/>
    </source>
</evidence>
<dbReference type="CDD" id="cd04056">
    <property type="entry name" value="Peptidases_S53"/>
    <property type="match status" value="1"/>
</dbReference>
<feature type="binding site" evidence="7">
    <location>
        <position position="657"/>
    </location>
    <ligand>
        <name>Ca(2+)</name>
        <dbReference type="ChEBI" id="CHEBI:29108"/>
    </ligand>
</feature>
<sequence length="702" mass="75950">MISKTSLLLLVLSIVALASAISVQRVQIADVISAPGHFVQTRLAKSHELVQFKILLKQRNLDILEEKFWDVSSPKSENYGKFLSQAEIDSIVAPSPKDVKVVVSWLVDNGFSKNEMIVHADFIQVRTNVGKASTLFETTFAHYSSSRTALKRIRVVGQASMPMHVSAKVDFVLGLSDFIEDNKMSESMRTTKKEVQGSTVSITPSVIKQYYGIPAGQIGVESENFQSIAAFSDFYSAGALQFFDKQFNIDASTVRVKNVGQNCIAQNCDQMESDLDVQYMTAIGNNITTLFLSSGNGEWIIDWATAIQQYNPIPKIASISYGWAEIEQCEITNSCSTLGIDSVVYVARSNVELQKVGLRGVSVFVSSGDDGAPSFGAASGNCPIDGTKQYCPLGGCNHKSSQCPMITIMESNGTQCFFPMGQEGNNCQQMLSNQEIVNGINEFVSSNSKCQVALEQDVQQNYHIYSECTCDQLKPFSDSNTGFKIVGYSYDQDAGTLFQPDYPASSPFITSVGATQIIDVTKPEIVCSVATGAIITGGGGVAITQAQPSYQADAIATYLQSGTLPPSYSFNASNRFYPDLTLVGHSYQIAIPNTLTSNTCPCGMNAVDGTSCSSPTLAGMISLINDKLISAGKPQLGFLNPLLYQAAQEQPNVFNDITTGSNNCNRAYCCEYGYTATTGYDAASGLGSINFKNFEQYVLSLN</sequence>
<evidence type="ECO:0000256" key="7">
    <source>
        <dbReference type="PROSITE-ProRule" id="PRU01032"/>
    </source>
</evidence>
<evidence type="ECO:0000313" key="10">
    <source>
        <dbReference type="EMBL" id="KAK5584521.1"/>
    </source>
</evidence>
<reference evidence="10 11" key="1">
    <citation type="submission" date="2023-11" db="EMBL/GenBank/DDBJ databases">
        <title>Dfirmibasis_genome.</title>
        <authorList>
            <person name="Edelbroek B."/>
            <person name="Kjellin J."/>
            <person name="Jerlstrom-Hultqvist J."/>
            <person name="Soderbom F."/>
        </authorList>
    </citation>
    <scope>NUCLEOTIDE SEQUENCE [LARGE SCALE GENOMIC DNA]</scope>
    <source>
        <strain evidence="10 11">TNS-C-14</strain>
    </source>
</reference>
<keyword evidence="6" id="KW-0865">Zymogen</keyword>
<keyword evidence="3 7" id="KW-0378">Hydrolase</keyword>
<dbReference type="InterPro" id="IPR030400">
    <property type="entry name" value="Sedolisin_dom"/>
</dbReference>
<comment type="caution">
    <text evidence="10">The sequence shown here is derived from an EMBL/GenBank/DDBJ whole genome shotgun (WGS) entry which is preliminary data.</text>
</comment>
<dbReference type="AlphaFoldDB" id="A0AAN7YYT2"/>
<dbReference type="FunFam" id="3.40.50.200:FF:000040">
    <property type="entry name" value="Predicted protein"/>
    <property type="match status" value="1"/>
</dbReference>
<evidence type="ECO:0000256" key="3">
    <source>
        <dbReference type="ARBA" id="ARBA00022801"/>
    </source>
</evidence>
<feature type="signal peptide" evidence="8">
    <location>
        <begin position="1"/>
        <end position="20"/>
    </location>
</feature>
<feature type="active site" description="Charge relay system" evidence="7">
    <location>
        <position position="611"/>
    </location>
</feature>
<dbReference type="InterPro" id="IPR015366">
    <property type="entry name" value="S53_propep"/>
</dbReference>
<dbReference type="EMBL" id="JAVFKY010000001">
    <property type="protein sequence ID" value="KAK5584521.1"/>
    <property type="molecule type" value="Genomic_DNA"/>
</dbReference>
<gene>
    <name evidence="10" type="ORF">RB653_006133</name>
</gene>
<dbReference type="SUPFAM" id="SSF54897">
    <property type="entry name" value="Protease propeptides/inhibitors"/>
    <property type="match status" value="1"/>
</dbReference>
<dbReference type="Proteomes" id="UP001344447">
    <property type="component" value="Unassembled WGS sequence"/>
</dbReference>